<feature type="compositionally biased region" description="Low complexity" evidence="1">
    <location>
        <begin position="436"/>
        <end position="466"/>
    </location>
</feature>
<organism evidence="2 3">
    <name type="scientific">Natronoglomus mannanivorans</name>
    <dbReference type="NCBI Taxonomy" id="2979990"/>
    <lineage>
        <taxon>Archaea</taxon>
        <taxon>Methanobacteriati</taxon>
        <taxon>Methanobacteriota</taxon>
        <taxon>Stenosarchaea group</taxon>
        <taxon>Halobacteria</taxon>
        <taxon>Halobacteriales</taxon>
        <taxon>Natrialbaceae</taxon>
        <taxon>Natronoglomus</taxon>
    </lineage>
</organism>
<feature type="compositionally biased region" description="Basic and acidic residues" evidence="1">
    <location>
        <begin position="401"/>
        <end position="411"/>
    </location>
</feature>
<dbReference type="EMBL" id="JAOPKB010000036">
    <property type="protein sequence ID" value="MCU4976021.1"/>
    <property type="molecule type" value="Genomic_DNA"/>
</dbReference>
<accession>A0ABT2QMA8</accession>
<proteinExistence type="predicted"/>
<feature type="region of interest" description="Disordered" evidence="1">
    <location>
        <begin position="379"/>
        <end position="492"/>
    </location>
</feature>
<evidence type="ECO:0000313" key="3">
    <source>
        <dbReference type="Proteomes" id="UP001320972"/>
    </source>
</evidence>
<feature type="region of interest" description="Disordered" evidence="1">
    <location>
        <begin position="529"/>
        <end position="552"/>
    </location>
</feature>
<feature type="region of interest" description="Disordered" evidence="1">
    <location>
        <begin position="60"/>
        <end position="90"/>
    </location>
</feature>
<comment type="caution">
    <text evidence="2">The sequence shown here is derived from an EMBL/GenBank/DDBJ whole genome shotgun (WGS) entry which is preliminary data.</text>
</comment>
<feature type="compositionally biased region" description="Low complexity" evidence="1">
    <location>
        <begin position="387"/>
        <end position="396"/>
    </location>
</feature>
<feature type="compositionally biased region" description="Basic and acidic residues" evidence="1">
    <location>
        <begin position="539"/>
        <end position="552"/>
    </location>
</feature>
<reference evidence="2 3" key="1">
    <citation type="submission" date="2022-09" db="EMBL/GenBank/DDBJ databases">
        <title>Enrichment on poylsaccharides allowed isolation of novel metabolic and taxonomic groups of Haloarchaea.</title>
        <authorList>
            <person name="Sorokin D.Y."/>
            <person name="Elcheninov A.G."/>
            <person name="Khizhniak T.V."/>
            <person name="Kolganova T.V."/>
            <person name="Kublanov I.V."/>
        </authorList>
    </citation>
    <scope>NUCLEOTIDE SEQUENCE [LARGE SCALE GENOMIC DNA]</scope>
    <source>
        <strain evidence="2 3">AArc-m2/3/4</strain>
    </source>
</reference>
<evidence type="ECO:0000256" key="1">
    <source>
        <dbReference type="SAM" id="MobiDB-lite"/>
    </source>
</evidence>
<gene>
    <name evidence="2" type="ORF">OB955_25450</name>
</gene>
<evidence type="ECO:0000313" key="2">
    <source>
        <dbReference type="EMBL" id="MCU4976021.1"/>
    </source>
</evidence>
<dbReference type="Proteomes" id="UP001320972">
    <property type="component" value="Unassembled WGS sequence"/>
</dbReference>
<keyword evidence="3" id="KW-1185">Reference proteome</keyword>
<sequence>MSVENLDGDGLADQPSIIYGFTNTADTGGLPGPAQALLDDTRTNHTEPDDGDVEIRELSRSGWAKPGLSPGDVITRDSTQSSLDTRLPELDLPGSDGLYRDDCGEDIPAFACLGDDNHEGCGKPVYVGRTCANPTCERDWPAAVKDKVLRLAGNLDSYARILHKRTGEAVHQNHVVASLPGFLVDSDTPVDRAYEILKNILRHQWGIEGFAAIYHPYRIKKEYRADQYSHGGAEGEGDMTWKDVLSSDNPMQYLKFEPHFHLFFPAKQGQFSYSVVPGVYKDSGWVFHRIEKGGEDNHVSVEDLEDLVHQLTYCFSHCGVNDWYADRDELTSRMKGELATDVEYVPDATQGEVLAHFCEAAPKLLGTRFVNLNNATCDAEVSSGSPGESDTGCDCSGSDDDGSRHPLHDVWEPGAGVTPTTTGGGGGPFPNDVFDAPAPSGGSSADSSADTTTVAVSTSQSTEATEWPVTASDEDSNSDTPITDNREPCGGELKPIRHAESRLDDDEWCQQAEYVAGLRDAFKEWCRRTGGDENLPWTDGDRDGGEVVRDPD</sequence>
<dbReference type="RefSeq" id="WP_338009533.1">
    <property type="nucleotide sequence ID" value="NZ_JAOPKB010000036.1"/>
</dbReference>
<name>A0ABT2QMA8_9EURY</name>
<protein>
    <submittedName>
        <fullName evidence="2">Uncharacterized protein</fullName>
    </submittedName>
</protein>